<organism evidence="1 2">
    <name type="scientific">Globodera rostochiensis</name>
    <name type="common">Golden nematode worm</name>
    <name type="synonym">Heterodera rostochiensis</name>
    <dbReference type="NCBI Taxonomy" id="31243"/>
    <lineage>
        <taxon>Eukaryota</taxon>
        <taxon>Metazoa</taxon>
        <taxon>Ecdysozoa</taxon>
        <taxon>Nematoda</taxon>
        <taxon>Chromadorea</taxon>
        <taxon>Rhabditida</taxon>
        <taxon>Tylenchina</taxon>
        <taxon>Tylenchomorpha</taxon>
        <taxon>Tylenchoidea</taxon>
        <taxon>Heteroderidae</taxon>
        <taxon>Heteroderinae</taxon>
        <taxon>Globodera</taxon>
    </lineage>
</organism>
<dbReference type="AlphaFoldDB" id="A0A914I115"/>
<dbReference type="WBParaSite" id="Gr19_v10_g5621.t3">
    <property type="protein sequence ID" value="Gr19_v10_g5621.t3"/>
    <property type="gene ID" value="Gr19_v10_g5621"/>
</dbReference>
<dbReference type="Proteomes" id="UP000887572">
    <property type="component" value="Unplaced"/>
</dbReference>
<keyword evidence="1" id="KW-1185">Reference proteome</keyword>
<evidence type="ECO:0000313" key="2">
    <source>
        <dbReference type="WBParaSite" id="Gr19_v10_g5621.t3"/>
    </source>
</evidence>
<accession>A0A914I115</accession>
<protein>
    <submittedName>
        <fullName evidence="2">Uncharacterized protein</fullName>
    </submittedName>
</protein>
<evidence type="ECO:0000313" key="1">
    <source>
        <dbReference type="Proteomes" id="UP000887572"/>
    </source>
</evidence>
<sequence length="167" mass="18558">MTWPRTGNPLILSPLINNLSFFPIWTCNFVTSVLFASDYVASHNDPSGAVTFHFLLHHFDTNHHAAIHFVARIFEQRHSEPVHNEPGDNVLPILPPGDPLPAGDDPGPFEPDDVVAHCALPICANSTNIFAQIVVRPLSVPVRPLPRVDVPRFRVFGHFVPELVKLN</sequence>
<name>A0A914I115_GLORO</name>
<reference evidence="2" key="1">
    <citation type="submission" date="2022-11" db="UniProtKB">
        <authorList>
            <consortium name="WormBaseParasite"/>
        </authorList>
    </citation>
    <scope>IDENTIFICATION</scope>
</reference>
<proteinExistence type="predicted"/>